<gene>
    <name evidence="2" type="ORF">HIJ39_18790</name>
</gene>
<reference evidence="2 3" key="1">
    <citation type="submission" date="2020-04" db="EMBL/GenBank/DDBJ databases">
        <authorList>
            <person name="Zhang R."/>
            <person name="Schippers A."/>
        </authorList>
    </citation>
    <scope>NUCLEOTIDE SEQUENCE [LARGE SCALE GENOMIC DNA]</scope>
    <source>
        <strain evidence="2 3">DSM 109850</strain>
    </source>
</reference>
<keyword evidence="3" id="KW-1185">Reference proteome</keyword>
<keyword evidence="1" id="KW-1133">Transmembrane helix</keyword>
<evidence type="ECO:0000313" key="3">
    <source>
        <dbReference type="Proteomes" id="UP000533476"/>
    </source>
</evidence>
<dbReference type="RefSeq" id="WP_169102453.1">
    <property type="nucleotide sequence ID" value="NZ_JABBVZ010000106.1"/>
</dbReference>
<organism evidence="2 3">
    <name type="scientific">Sulfobacillus harzensis</name>
    <dbReference type="NCBI Taxonomy" id="2729629"/>
    <lineage>
        <taxon>Bacteria</taxon>
        <taxon>Bacillati</taxon>
        <taxon>Bacillota</taxon>
        <taxon>Clostridia</taxon>
        <taxon>Eubacteriales</taxon>
        <taxon>Clostridiales Family XVII. Incertae Sedis</taxon>
        <taxon>Sulfobacillus</taxon>
    </lineage>
</organism>
<comment type="caution">
    <text evidence="2">The sequence shown here is derived from an EMBL/GenBank/DDBJ whole genome shotgun (WGS) entry which is preliminary data.</text>
</comment>
<name>A0A7Y0L7H6_9FIRM</name>
<keyword evidence="1" id="KW-0812">Transmembrane</keyword>
<dbReference type="AlphaFoldDB" id="A0A7Y0L7H6"/>
<evidence type="ECO:0000256" key="1">
    <source>
        <dbReference type="SAM" id="Phobius"/>
    </source>
</evidence>
<feature type="transmembrane region" description="Helical" evidence="1">
    <location>
        <begin position="50"/>
        <end position="74"/>
    </location>
</feature>
<sequence length="82" mass="9459">MIARFRAWKAGRRQRWRRMPLNYRLAVGLLLLASDSMILSSGENGRLHGFLRGLFVGVWIVINMALVVVIVAIVRDVRRTLR</sequence>
<protein>
    <submittedName>
        <fullName evidence="2">Uncharacterized protein</fullName>
    </submittedName>
</protein>
<proteinExistence type="predicted"/>
<dbReference type="Proteomes" id="UP000533476">
    <property type="component" value="Unassembled WGS sequence"/>
</dbReference>
<accession>A0A7Y0L7H6</accession>
<keyword evidence="1" id="KW-0472">Membrane</keyword>
<evidence type="ECO:0000313" key="2">
    <source>
        <dbReference type="EMBL" id="NMP24382.1"/>
    </source>
</evidence>
<dbReference type="EMBL" id="JABBVZ010000106">
    <property type="protein sequence ID" value="NMP24382.1"/>
    <property type="molecule type" value="Genomic_DNA"/>
</dbReference>